<gene>
    <name evidence="6" type="ORF">EJ02DRAFT_414692</name>
</gene>
<dbReference type="InterPro" id="IPR036736">
    <property type="entry name" value="ACP-like_sf"/>
</dbReference>
<sequence>MISRYAVGDRVCSYYAQSYNNYPIVDGDHCARIPDNVSFSLGASLPIVWATTYHSLVNVARLKAGESILIHAAAGAVGQAAVILAQHLGAVVYATCGSKEKRALLESIGVPRTHIFTSRSPAFGPALRASTGNKGVNVILNSLAGELFRESLDCLASFGRFVEIGKKDFLDNSLMPTKFLLQNITFACVDLVQMMAEDKKLVYRLLNDVVELIAGGKLKNQVTIQPYKLGEIEAAFRLISSGRHMGKALPEPHALPTLQPEATYILVGGFGGLGIRLIRWLGARGARTIVALSRSGQKSPAANACVAEMRSMGVKVLAKSCDISSKEAVKAVVRDLQVVDGLGPIRGVINAAMALEDALFDQMTHQQWEASLAPKVAGTRNLHEALPSDIDFFVVLSSIAGISGHTAQVNYTAACTFQDAFMHYRRNQGQSGFAIDVGVVGDAGFVSETPAVLSIMKRQGFSPISVVELLATLDYALTDSGSQCQATIGLVPEAGANITDWLEQRRIAHLVQDSENFGGAGISDGSGNDAEHFDQIRSAKTAEEAVNAVGRAVLSELSKLTVTPVDGILLHRTLDSYGVDSLVAVELRNWIVVMLAADVSLLLIRESRSIEELIHLVVGRSKLVPAKLQEAVSKLA</sequence>
<dbReference type="PROSITE" id="PS00012">
    <property type="entry name" value="PHOSPHOPANTETHEINE"/>
    <property type="match status" value="1"/>
</dbReference>
<dbReference type="AlphaFoldDB" id="A0A6A5S8F9"/>
<dbReference type="GO" id="GO:0031177">
    <property type="term" value="F:phosphopantetheine binding"/>
    <property type="evidence" value="ECO:0007669"/>
    <property type="project" value="InterPro"/>
</dbReference>
<dbReference type="SUPFAM" id="SSF51735">
    <property type="entry name" value="NAD(P)-binding Rossmann-fold domains"/>
    <property type="match status" value="2"/>
</dbReference>
<evidence type="ECO:0000313" key="6">
    <source>
        <dbReference type="EMBL" id="KAF1936059.1"/>
    </source>
</evidence>
<dbReference type="SMART" id="SM00822">
    <property type="entry name" value="PKS_KR"/>
    <property type="match status" value="1"/>
</dbReference>
<feature type="domain" description="Carrier" evidence="5">
    <location>
        <begin position="544"/>
        <end position="621"/>
    </location>
</feature>
<dbReference type="InterPro" id="IPR050444">
    <property type="entry name" value="Polyketide_Synthase"/>
</dbReference>
<dbReference type="SUPFAM" id="SSF50129">
    <property type="entry name" value="GroES-like"/>
    <property type="match status" value="1"/>
</dbReference>
<keyword evidence="7" id="KW-1185">Reference proteome</keyword>
<evidence type="ECO:0000256" key="3">
    <source>
        <dbReference type="ARBA" id="ARBA00022679"/>
    </source>
</evidence>
<dbReference type="InterPro" id="IPR020843">
    <property type="entry name" value="ER"/>
</dbReference>
<accession>A0A6A5S8F9</accession>
<dbReference type="SMART" id="SM00829">
    <property type="entry name" value="PKS_ER"/>
    <property type="match status" value="1"/>
</dbReference>
<keyword evidence="2" id="KW-0597">Phosphoprotein</keyword>
<dbReference type="Pfam" id="PF13602">
    <property type="entry name" value="ADH_zinc_N_2"/>
    <property type="match status" value="1"/>
</dbReference>
<organism evidence="6 7">
    <name type="scientific">Clathrospora elynae</name>
    <dbReference type="NCBI Taxonomy" id="706981"/>
    <lineage>
        <taxon>Eukaryota</taxon>
        <taxon>Fungi</taxon>
        <taxon>Dikarya</taxon>
        <taxon>Ascomycota</taxon>
        <taxon>Pezizomycotina</taxon>
        <taxon>Dothideomycetes</taxon>
        <taxon>Pleosporomycetidae</taxon>
        <taxon>Pleosporales</taxon>
        <taxon>Diademaceae</taxon>
        <taxon>Clathrospora</taxon>
    </lineage>
</organism>
<reference evidence="6" key="1">
    <citation type="journal article" date="2020" name="Stud. Mycol.">
        <title>101 Dothideomycetes genomes: a test case for predicting lifestyles and emergence of pathogens.</title>
        <authorList>
            <person name="Haridas S."/>
            <person name="Albert R."/>
            <person name="Binder M."/>
            <person name="Bloem J."/>
            <person name="Labutti K."/>
            <person name="Salamov A."/>
            <person name="Andreopoulos B."/>
            <person name="Baker S."/>
            <person name="Barry K."/>
            <person name="Bills G."/>
            <person name="Bluhm B."/>
            <person name="Cannon C."/>
            <person name="Castanera R."/>
            <person name="Culley D."/>
            <person name="Daum C."/>
            <person name="Ezra D."/>
            <person name="Gonzalez J."/>
            <person name="Henrissat B."/>
            <person name="Kuo A."/>
            <person name="Liang C."/>
            <person name="Lipzen A."/>
            <person name="Lutzoni F."/>
            <person name="Magnuson J."/>
            <person name="Mondo S."/>
            <person name="Nolan M."/>
            <person name="Ohm R."/>
            <person name="Pangilinan J."/>
            <person name="Park H.-J."/>
            <person name="Ramirez L."/>
            <person name="Alfaro M."/>
            <person name="Sun H."/>
            <person name="Tritt A."/>
            <person name="Yoshinaga Y."/>
            <person name="Zwiers L.-H."/>
            <person name="Turgeon B."/>
            <person name="Goodwin S."/>
            <person name="Spatafora J."/>
            <person name="Crous P."/>
            <person name="Grigoriev I."/>
        </authorList>
    </citation>
    <scope>NUCLEOTIDE SEQUENCE</scope>
    <source>
        <strain evidence="6">CBS 161.51</strain>
    </source>
</reference>
<name>A0A6A5S8F9_9PLEO</name>
<keyword evidence="3" id="KW-0808">Transferase</keyword>
<dbReference type="SUPFAM" id="SSF47336">
    <property type="entry name" value="ACP-like"/>
    <property type="match status" value="1"/>
</dbReference>
<dbReference type="GO" id="GO:0044550">
    <property type="term" value="P:secondary metabolite biosynthetic process"/>
    <property type="evidence" value="ECO:0007669"/>
    <property type="project" value="UniProtKB-ARBA"/>
</dbReference>
<dbReference type="Proteomes" id="UP000800038">
    <property type="component" value="Unassembled WGS sequence"/>
</dbReference>
<dbReference type="Pfam" id="PF08659">
    <property type="entry name" value="KR"/>
    <property type="match status" value="1"/>
</dbReference>
<keyword evidence="1" id="KW-0596">Phosphopantetheine</keyword>
<dbReference type="Gene3D" id="1.10.1200.10">
    <property type="entry name" value="ACP-like"/>
    <property type="match status" value="1"/>
</dbReference>
<dbReference type="GO" id="GO:0016740">
    <property type="term" value="F:transferase activity"/>
    <property type="evidence" value="ECO:0007669"/>
    <property type="project" value="UniProtKB-KW"/>
</dbReference>
<protein>
    <submittedName>
        <fullName evidence="6">KR-domain-containing protein</fullName>
    </submittedName>
</protein>
<evidence type="ECO:0000256" key="2">
    <source>
        <dbReference type="ARBA" id="ARBA00022553"/>
    </source>
</evidence>
<dbReference type="Pfam" id="PF23297">
    <property type="entry name" value="ACP_SdgA_C"/>
    <property type="match status" value="1"/>
</dbReference>
<dbReference type="FunFam" id="3.40.50.720:FF:000209">
    <property type="entry name" value="Polyketide synthase Pks12"/>
    <property type="match status" value="1"/>
</dbReference>
<dbReference type="GO" id="GO:1901336">
    <property type="term" value="P:lactone biosynthetic process"/>
    <property type="evidence" value="ECO:0007669"/>
    <property type="project" value="UniProtKB-ARBA"/>
</dbReference>
<dbReference type="InterPro" id="IPR057326">
    <property type="entry name" value="KR_dom"/>
</dbReference>
<evidence type="ECO:0000259" key="5">
    <source>
        <dbReference type="PROSITE" id="PS50075"/>
    </source>
</evidence>
<dbReference type="InterPro" id="IPR009081">
    <property type="entry name" value="PP-bd_ACP"/>
</dbReference>
<dbReference type="OrthoDB" id="329835at2759"/>
<dbReference type="InterPro" id="IPR036291">
    <property type="entry name" value="NAD(P)-bd_dom_sf"/>
</dbReference>
<dbReference type="InterPro" id="IPR006162">
    <property type="entry name" value="Ppantetheine_attach_site"/>
</dbReference>
<dbReference type="InterPro" id="IPR020806">
    <property type="entry name" value="PKS_PP-bd"/>
</dbReference>
<dbReference type="InterPro" id="IPR011032">
    <property type="entry name" value="GroES-like_sf"/>
</dbReference>
<dbReference type="EMBL" id="ML976214">
    <property type="protein sequence ID" value="KAF1936059.1"/>
    <property type="molecule type" value="Genomic_DNA"/>
</dbReference>
<evidence type="ECO:0000256" key="1">
    <source>
        <dbReference type="ARBA" id="ARBA00022450"/>
    </source>
</evidence>
<dbReference type="Gene3D" id="3.90.180.10">
    <property type="entry name" value="Medium-chain alcohol dehydrogenases, catalytic domain"/>
    <property type="match status" value="1"/>
</dbReference>
<dbReference type="PANTHER" id="PTHR45681:SF6">
    <property type="entry name" value="POLYKETIDE SYNTHASE 37"/>
    <property type="match status" value="1"/>
</dbReference>
<dbReference type="CDD" id="cd08954">
    <property type="entry name" value="KR_1_FAS_SDR_x"/>
    <property type="match status" value="1"/>
</dbReference>
<dbReference type="CDD" id="cd05195">
    <property type="entry name" value="enoyl_red"/>
    <property type="match status" value="1"/>
</dbReference>
<dbReference type="InterPro" id="IPR013968">
    <property type="entry name" value="PKS_KR"/>
</dbReference>
<proteinExistence type="predicted"/>
<dbReference type="Gene3D" id="3.40.50.720">
    <property type="entry name" value="NAD(P)-binding Rossmann-like Domain"/>
    <property type="match status" value="1"/>
</dbReference>
<keyword evidence="4" id="KW-0511">Multifunctional enzyme</keyword>
<evidence type="ECO:0000256" key="4">
    <source>
        <dbReference type="ARBA" id="ARBA00023268"/>
    </source>
</evidence>
<evidence type="ECO:0000313" key="7">
    <source>
        <dbReference type="Proteomes" id="UP000800038"/>
    </source>
</evidence>
<dbReference type="PANTHER" id="PTHR45681">
    <property type="entry name" value="POLYKETIDE SYNTHASE 44-RELATED"/>
    <property type="match status" value="1"/>
</dbReference>
<dbReference type="SMART" id="SM00823">
    <property type="entry name" value="PKS_PP"/>
    <property type="match status" value="1"/>
</dbReference>
<dbReference type="PROSITE" id="PS50075">
    <property type="entry name" value="CARRIER"/>
    <property type="match status" value="1"/>
</dbReference>
<dbReference type="GO" id="GO:0016491">
    <property type="term" value="F:oxidoreductase activity"/>
    <property type="evidence" value="ECO:0007669"/>
    <property type="project" value="InterPro"/>
</dbReference>